<dbReference type="RefSeq" id="YP_010111387.1">
    <property type="nucleotide sequence ID" value="NC_055881.1"/>
</dbReference>
<dbReference type="Proteomes" id="UP000593627">
    <property type="component" value="Segment"/>
</dbReference>
<keyword evidence="2" id="KW-1185">Reference proteome</keyword>
<dbReference type="KEGG" id="vg:65129775"/>
<dbReference type="EMBL" id="MT774388">
    <property type="protein sequence ID" value="QOR59229.1"/>
    <property type="molecule type" value="Genomic_DNA"/>
</dbReference>
<dbReference type="GeneID" id="65129775"/>
<evidence type="ECO:0000313" key="1">
    <source>
        <dbReference type="EMBL" id="QOR59229.1"/>
    </source>
</evidence>
<protein>
    <submittedName>
        <fullName evidence="1">Uncharacterized protein</fullName>
    </submittedName>
</protein>
<dbReference type="Gene3D" id="3.30.40.220">
    <property type="match status" value="1"/>
</dbReference>
<proteinExistence type="predicted"/>
<name>A0A7M1S097_9CAUD</name>
<organism evidence="1 2">
    <name type="scientific">uncultured phage cr112_1</name>
    <dbReference type="NCBI Taxonomy" id="2772072"/>
    <lineage>
        <taxon>Viruses</taxon>
        <taxon>Duplodnaviria</taxon>
        <taxon>Heunggongvirae</taxon>
        <taxon>Uroviricota</taxon>
        <taxon>Caudoviricetes</taxon>
        <taxon>Crassvirales</taxon>
        <taxon>Steigviridae</taxon>
        <taxon>Asinivirinae</taxon>
        <taxon>Kehishuvirus</taxon>
        <taxon>Kehishuvirus splanchnicus</taxon>
    </lineage>
</organism>
<reference evidence="1 2" key="1">
    <citation type="submission" date="2020-07" db="EMBL/GenBank/DDBJ databases">
        <title>Taxonomic proposal: Crassvirales, a new order of highly abundant and diverse bacterial viruses.</title>
        <authorList>
            <person name="Shkoporov A.N."/>
            <person name="Stockdale S.R."/>
            <person name="Guerin E."/>
            <person name="Ross R.P."/>
            <person name="Hill C."/>
        </authorList>
    </citation>
    <scope>NUCLEOTIDE SEQUENCE [LARGE SCALE GENOMIC DNA]</scope>
</reference>
<accession>A0A7M1S097</accession>
<evidence type="ECO:0000313" key="2">
    <source>
        <dbReference type="Proteomes" id="UP000593627"/>
    </source>
</evidence>
<sequence length="191" mass="22740">MKLNISNRRNRTKFEQYNDKGYLFCYCCKQYKPVGEFDFNPARWFRDNKDYRCKSCKREQYLKRKAISRGKQDLDRMLLERWHGAKDRAISQNLEFNITTDYLRYLWNKQEGKCALSNLDMTFIFNSGRISTNISIDKIVPSKGYTMGNIQLVCMACNQIKSDLSESEMYNFCKNIVEVYENKNIKNPKSD</sequence>